<evidence type="ECO:0000256" key="9">
    <source>
        <dbReference type="ARBA" id="ARBA00023163"/>
    </source>
</evidence>
<dbReference type="FunFam" id="3.30.160.60:FF:000615">
    <property type="entry name" value="Zinc finger protein 536"/>
    <property type="match status" value="1"/>
</dbReference>
<evidence type="ECO:0000256" key="1">
    <source>
        <dbReference type="ARBA" id="ARBA00004123"/>
    </source>
</evidence>
<evidence type="ECO:0000313" key="14">
    <source>
        <dbReference type="Ensembl" id="ENSSFOP00015022867.2"/>
    </source>
</evidence>
<feature type="region of interest" description="Disordered" evidence="12">
    <location>
        <begin position="1515"/>
        <end position="1557"/>
    </location>
</feature>
<evidence type="ECO:0000313" key="15">
    <source>
        <dbReference type="Proteomes" id="UP000694397"/>
    </source>
</evidence>
<feature type="compositionally biased region" description="Basic and acidic residues" evidence="12">
    <location>
        <begin position="1195"/>
        <end position="1209"/>
    </location>
</feature>
<feature type="region of interest" description="Disordered" evidence="12">
    <location>
        <begin position="341"/>
        <end position="412"/>
    </location>
</feature>
<dbReference type="GO" id="GO:0001662">
    <property type="term" value="P:behavioral fear response"/>
    <property type="evidence" value="ECO:0007669"/>
    <property type="project" value="Ensembl"/>
</dbReference>
<evidence type="ECO:0000256" key="12">
    <source>
        <dbReference type="SAM" id="MobiDB-lite"/>
    </source>
</evidence>
<dbReference type="PANTHER" id="PTHR45925">
    <property type="entry name" value="ZINC FINGER PROTEIN"/>
    <property type="match status" value="1"/>
</dbReference>
<dbReference type="Pfam" id="PF00096">
    <property type="entry name" value="zf-C2H2"/>
    <property type="match status" value="4"/>
</dbReference>
<feature type="domain" description="C2H2-type" evidence="13">
    <location>
        <begin position="921"/>
        <end position="948"/>
    </location>
</feature>
<evidence type="ECO:0000256" key="2">
    <source>
        <dbReference type="ARBA" id="ARBA00006991"/>
    </source>
</evidence>
<comment type="subcellular location">
    <subcellularLocation>
        <location evidence="1">Nucleus</location>
    </subcellularLocation>
</comment>
<dbReference type="PANTHER" id="PTHR45925:SF2">
    <property type="entry name" value="ZINC FINGER PROTEIN 536"/>
    <property type="match status" value="1"/>
</dbReference>
<feature type="compositionally biased region" description="Basic and acidic residues" evidence="12">
    <location>
        <begin position="1105"/>
        <end position="1121"/>
    </location>
</feature>
<dbReference type="GeneTree" id="ENSGT00940000156397"/>
<feature type="region of interest" description="Disordered" evidence="12">
    <location>
        <begin position="1246"/>
        <end position="1265"/>
    </location>
</feature>
<gene>
    <name evidence="14" type="primary">ZNF536</name>
    <name evidence="14" type="synonym">znf536</name>
</gene>
<keyword evidence="9" id="KW-0804">Transcription</keyword>
<keyword evidence="5 11" id="KW-0863">Zinc-finger</keyword>
<feature type="compositionally biased region" description="Basic and acidic residues" evidence="12">
    <location>
        <begin position="958"/>
        <end position="967"/>
    </location>
</feature>
<feature type="domain" description="C2H2-type" evidence="13">
    <location>
        <begin position="289"/>
        <end position="311"/>
    </location>
</feature>
<sequence>MIALASFCSQTDQALQINGSSLPRELDGGKKGGKTGRKKKREDALKACVLMALNELTEISLFLAMEEGLIHQHGLRPSLKLCLLLLDSESTPRALSQYPLLSSNLPLSLFHPIRLTWNRYAAGVLRMEESSLCLGVSTAVPEADAHLSSSVLNGRYPISQKLHQLTAQLGHAFPDLQSRPSIPEEKAAAPLDEKSHASLANQPISSQMALLANQLNRDIDATAGLGLNGRVDLQQFLNGQNLGIMSQMNDIEDDARKNRKYPCPLCGKRFRFNSILSLHMRTHTGEKPFKCPYCDHRAAQKGNLKIHLRTHKLGNLGKGRGRVREENRLLHELEERAILRDKQMRNSHLQPRLDPKQPSQPLQQQHLPLQGQQQPQPTSACSLLTPAGVGTVPENTSQPSPSPKPAGAQDDQAAPLAGFRCTFCKGKFKKREELDRHIRILHKPYKCTLCEFAASQEEDLIGHVEKAHITAESAPGQGSGFGGEKPANEFRCEVCGQIFSQAWFLKGHMRKHKDSFEHCCQICGRRFKEPWFLKNHMKVHLNKLAIKSKPPSDTEVSLSMNSMAQEAQASLYSRYISCLQSGLLSPDKAGLSEQHQLLAKAGIAMKEKEMLGKLLAPVGGLGHSLAEGEKRSLLGCLNLVPPLKSSCMERLQAAAKVAEMDPLNSYQTWQIVGRGMTVDRPFMPKEQHHGPHGQDEDLVSAGVVFAKEKHEYSLLAPDGHKQKLPEAIHGAKSGNAATYCKDDGGFESHRDLGLHCGPGQGFEYAVKDKPSECPDCGRIFRTYHQMVVHSRVHGKERRLPDDAPQHGTGLDERRGSASDPESQSISRSTTPGSSNVTEESGAGGGLSQTGSAQEDSPHPSSPSSDVGDETGRQAGIQPTSSQHRERPLGSAMKDCPYCGKTFRTSHHLKVHLRIHTGEKPYRCPHCDYAGTQSASLKYHLERHHRERQNGGGSSYGHGPEHKEEHAANKSGVFARPDILRGVFKGMPSSMDFRGGQLLPHQWTSPGIISPREQERDRHAHGHSHGHGGASENPLEHPKNQEAPCSEGPASFSDLGRAYQSMVGNGVNFQGSLQAFMDGFVMSSVKKDKEMREKSQLQSHFSTDGTEGRTKRGEGTEERPEPKTPGGKPGKPEKWQYEPLDLSVRPDSVSLPGSSLTIQDNVAWHGCLFCSFQTSSMELMALHLQANHLGKARCKDSTFQDGKSTGKEPVDESSSASKSLHPGYEGVSGKLEHHSEKTAQQDMIAAKDARGEPRTPALSNHLEGTGTGGFHNDFFKPFGMYDTPSGGLLPHGFRGVPLEQQQQQQQQEPPKQPSVEMMSLKLAGAAAGGGDESSADRTTGADMEAAEELEDQVGSMEHNAVRPASSSDEEEEEPEGEEEMEEEEEVEEMEEGDEGRGERLPMQSEDSQKVTAARPVPWRSLSLLSAAGTTQGASRAEQGHLEQQMNMLSVLRAYSNENLAAFNGLGSGSNHTSGIKRVDMPGRRPFQCRYCPYSASQKGNLKTHVLCVHRMPFDNSQYPDRRFKRSRVDSVASEEGPAAVTPPTPDTRPQPREGAGPLASLQFEMLPGQDFLSPRQPPPQQK</sequence>
<evidence type="ECO:0000256" key="3">
    <source>
        <dbReference type="ARBA" id="ARBA00022723"/>
    </source>
</evidence>
<feature type="domain" description="C2H2-type" evidence="13">
    <location>
        <begin position="261"/>
        <end position="288"/>
    </location>
</feature>
<evidence type="ECO:0000259" key="13">
    <source>
        <dbReference type="PROSITE" id="PS50157"/>
    </source>
</evidence>
<dbReference type="FunFam" id="3.30.160.60:FF:001673">
    <property type="entry name" value="Zinc finger protein 536"/>
    <property type="match status" value="1"/>
</dbReference>
<feature type="compositionally biased region" description="Polar residues" evidence="12">
    <location>
        <begin position="819"/>
        <end position="838"/>
    </location>
</feature>
<feature type="domain" description="C2H2-type" evidence="13">
    <location>
        <begin position="419"/>
        <end position="447"/>
    </location>
</feature>
<reference evidence="14" key="2">
    <citation type="submission" date="2025-08" db="UniProtKB">
        <authorList>
            <consortium name="Ensembl"/>
        </authorList>
    </citation>
    <scope>IDENTIFICATION</scope>
</reference>
<protein>
    <submittedName>
        <fullName evidence="14">Zinc finger protein 536</fullName>
    </submittedName>
</protein>
<keyword evidence="4" id="KW-0677">Repeat</keyword>
<dbReference type="Pfam" id="PF16606">
    <property type="entry name" value="zf-C2H2_assoc"/>
    <property type="match status" value="1"/>
</dbReference>
<dbReference type="Gene3D" id="3.30.160.60">
    <property type="entry name" value="Classic Zinc Finger"/>
    <property type="match status" value="7"/>
</dbReference>
<evidence type="ECO:0000256" key="4">
    <source>
        <dbReference type="ARBA" id="ARBA00022737"/>
    </source>
</evidence>
<feature type="region of interest" description="Disordered" evidence="12">
    <location>
        <begin position="791"/>
        <end position="891"/>
    </location>
</feature>
<feature type="region of interest" description="Disordered" evidence="12">
    <location>
        <begin position="1322"/>
        <end position="1413"/>
    </location>
</feature>
<feature type="region of interest" description="Disordered" evidence="12">
    <location>
        <begin position="1195"/>
        <end position="1235"/>
    </location>
</feature>
<dbReference type="GO" id="GO:0000981">
    <property type="term" value="F:DNA-binding transcription factor activity, RNA polymerase II-specific"/>
    <property type="evidence" value="ECO:0007669"/>
    <property type="project" value="TreeGrafter"/>
</dbReference>
<keyword evidence="15" id="KW-1185">Reference proteome</keyword>
<evidence type="ECO:0000256" key="11">
    <source>
        <dbReference type="PROSITE-ProRule" id="PRU00042"/>
    </source>
</evidence>
<evidence type="ECO:0000256" key="7">
    <source>
        <dbReference type="ARBA" id="ARBA00023015"/>
    </source>
</evidence>
<evidence type="ECO:0000256" key="8">
    <source>
        <dbReference type="ARBA" id="ARBA00023125"/>
    </source>
</evidence>
<accession>A0A8C9RYQ2</accession>
<dbReference type="GO" id="GO:0005634">
    <property type="term" value="C:nucleus"/>
    <property type="evidence" value="ECO:0007669"/>
    <property type="project" value="UniProtKB-SubCell"/>
</dbReference>
<dbReference type="Proteomes" id="UP000694397">
    <property type="component" value="Chromosome 1"/>
</dbReference>
<dbReference type="FunFam" id="3.30.160.60:FF:000625">
    <property type="entry name" value="Zinc finger protein 536"/>
    <property type="match status" value="1"/>
</dbReference>
<feature type="region of interest" description="Disordered" evidence="12">
    <location>
        <begin position="944"/>
        <end position="968"/>
    </location>
</feature>
<dbReference type="Pfam" id="PF13909">
    <property type="entry name" value="zf-H2C2_5"/>
    <property type="match status" value="1"/>
</dbReference>
<dbReference type="GO" id="GO:0000978">
    <property type="term" value="F:RNA polymerase II cis-regulatory region sequence-specific DNA binding"/>
    <property type="evidence" value="ECO:0007669"/>
    <property type="project" value="TreeGrafter"/>
</dbReference>
<dbReference type="OrthoDB" id="6077919at2759"/>
<feature type="compositionally biased region" description="Low complexity" evidence="12">
    <location>
        <begin position="356"/>
        <end position="377"/>
    </location>
</feature>
<dbReference type="GO" id="GO:0021549">
    <property type="term" value="P:cerebellum development"/>
    <property type="evidence" value="ECO:0007669"/>
    <property type="project" value="Ensembl"/>
</dbReference>
<feature type="compositionally biased region" description="Acidic residues" evidence="12">
    <location>
        <begin position="1366"/>
        <end position="1392"/>
    </location>
</feature>
<evidence type="ECO:0000256" key="6">
    <source>
        <dbReference type="ARBA" id="ARBA00022833"/>
    </source>
</evidence>
<dbReference type="PROSITE" id="PS00028">
    <property type="entry name" value="ZINC_FINGER_C2H2_1"/>
    <property type="match status" value="6"/>
</dbReference>
<feature type="region of interest" description="Disordered" evidence="12">
    <location>
        <begin position="994"/>
        <end position="1050"/>
    </location>
</feature>
<keyword evidence="10" id="KW-0539">Nucleus</keyword>
<keyword evidence="6" id="KW-0862">Zinc</keyword>
<dbReference type="InterPro" id="IPR013087">
    <property type="entry name" value="Znf_C2H2_type"/>
</dbReference>
<dbReference type="InterPro" id="IPR051967">
    <property type="entry name" value="Krueppel_C2H2-ZF"/>
</dbReference>
<organism evidence="14 15">
    <name type="scientific">Scleropages formosus</name>
    <name type="common">Asian bonytongue</name>
    <name type="synonym">Osteoglossum formosum</name>
    <dbReference type="NCBI Taxonomy" id="113540"/>
    <lineage>
        <taxon>Eukaryota</taxon>
        <taxon>Metazoa</taxon>
        <taxon>Chordata</taxon>
        <taxon>Craniata</taxon>
        <taxon>Vertebrata</taxon>
        <taxon>Euteleostomi</taxon>
        <taxon>Actinopterygii</taxon>
        <taxon>Neopterygii</taxon>
        <taxon>Teleostei</taxon>
        <taxon>Osteoglossocephala</taxon>
        <taxon>Osteoglossomorpha</taxon>
        <taxon>Osteoglossiformes</taxon>
        <taxon>Osteoglossidae</taxon>
        <taxon>Scleropages</taxon>
    </lineage>
</organism>
<dbReference type="PROSITE" id="PS50157">
    <property type="entry name" value="ZINC_FINGER_C2H2_2"/>
    <property type="match status" value="8"/>
</dbReference>
<feature type="domain" description="C2H2-type" evidence="13">
    <location>
        <begin position="771"/>
        <end position="798"/>
    </location>
</feature>
<dbReference type="SUPFAM" id="SSF57667">
    <property type="entry name" value="beta-beta-alpha zinc fingers"/>
    <property type="match status" value="5"/>
</dbReference>
<feature type="domain" description="C2H2-type" evidence="13">
    <location>
        <begin position="490"/>
        <end position="517"/>
    </location>
</feature>
<evidence type="ECO:0000256" key="10">
    <source>
        <dbReference type="ARBA" id="ARBA00023242"/>
    </source>
</evidence>
<keyword evidence="8" id="KW-0238">DNA-binding</keyword>
<reference evidence="14" key="3">
    <citation type="submission" date="2025-09" db="UniProtKB">
        <authorList>
            <consortium name="Ensembl"/>
        </authorList>
    </citation>
    <scope>IDENTIFICATION</scope>
</reference>
<dbReference type="SMART" id="SM00355">
    <property type="entry name" value="ZnF_C2H2"/>
    <property type="match status" value="11"/>
</dbReference>
<dbReference type="Ensembl" id="ENSSFOT00015023117.2">
    <property type="protein sequence ID" value="ENSSFOP00015022867.2"/>
    <property type="gene ID" value="ENSSFOG00015014713.2"/>
</dbReference>
<dbReference type="InterPro" id="IPR036236">
    <property type="entry name" value="Znf_C2H2_sf"/>
</dbReference>
<name>A0A8C9RYQ2_SCLFO</name>
<feature type="domain" description="C2H2-type" evidence="13">
    <location>
        <begin position="518"/>
        <end position="545"/>
    </location>
</feature>
<dbReference type="FunFam" id="3.30.160.60:FF:000075">
    <property type="entry name" value="Putative zinc finger protein 536"/>
    <property type="match status" value="2"/>
</dbReference>
<evidence type="ECO:0000256" key="5">
    <source>
        <dbReference type="ARBA" id="ARBA00022771"/>
    </source>
</evidence>
<reference evidence="14 15" key="1">
    <citation type="submission" date="2019-04" db="EMBL/GenBank/DDBJ databases">
        <authorList>
            <consortium name="Wellcome Sanger Institute Data Sharing"/>
        </authorList>
    </citation>
    <scope>NUCLEOTIDE SEQUENCE [LARGE SCALE GENOMIC DNA]</scope>
</reference>
<keyword evidence="3" id="KW-0479">Metal-binding</keyword>
<keyword evidence="7" id="KW-0805">Transcription regulation</keyword>
<feature type="compositionally biased region" description="Basic and acidic residues" evidence="12">
    <location>
        <begin position="797"/>
        <end position="816"/>
    </location>
</feature>
<proteinExistence type="inferred from homology"/>
<feature type="domain" description="C2H2-type" evidence="13">
    <location>
        <begin position="893"/>
        <end position="920"/>
    </location>
</feature>
<comment type="similarity">
    <text evidence="2">Belongs to the krueppel C2H2-type zinc-finger protein family.</text>
</comment>
<dbReference type="GO" id="GO:0035176">
    <property type="term" value="P:social behavior"/>
    <property type="evidence" value="ECO:0007669"/>
    <property type="project" value="Ensembl"/>
</dbReference>
<dbReference type="GO" id="GO:0008270">
    <property type="term" value="F:zinc ion binding"/>
    <property type="evidence" value="ECO:0007669"/>
    <property type="project" value="UniProtKB-KW"/>
</dbReference>
<feature type="region of interest" description="Disordered" evidence="12">
    <location>
        <begin position="1086"/>
        <end position="1134"/>
    </location>
</feature>